<feature type="region of interest" description="Disordered" evidence="1">
    <location>
        <begin position="301"/>
        <end position="444"/>
    </location>
</feature>
<feature type="compositionally biased region" description="Basic and acidic residues" evidence="1">
    <location>
        <begin position="464"/>
        <end position="473"/>
    </location>
</feature>
<keyword evidence="2" id="KW-0732">Signal</keyword>
<feature type="signal peptide" evidence="2">
    <location>
        <begin position="1"/>
        <end position="23"/>
    </location>
</feature>
<keyword evidence="4" id="KW-1185">Reference proteome</keyword>
<evidence type="ECO:0008006" key="5">
    <source>
        <dbReference type="Google" id="ProtNLM"/>
    </source>
</evidence>
<feature type="compositionally biased region" description="Acidic residues" evidence="1">
    <location>
        <begin position="306"/>
        <end position="324"/>
    </location>
</feature>
<sequence>MRPKSMLLLASLFLLGLSTSAQYTEKINSNRPGTSQGAFSVGNNVLQIESGLGFGKEKHELLKTKSNVFGFDYAIRYGLLIEQLEIRLNGRFRSEGVRQTIGGNEEKIRRTDFEYNTIGAKYLIYDPYKRPKEDSINLNSWKDQHRFKWKSLIPAVSAYVGMNYVSPDNPFTFEGDPTISPKFVVMTQNNWYNSNAGSWVLVTNFIVDKITTDVPTFGWFVTTTHTINEKWAIFGEYQGQKSDFYSDNIIRLGAAYLFNNDLQIDANIATNFKDTPSIFTASFGASYRFDWHKKDEILEQAGLESGIEENENENEGEGEDEDGEGINIDERGEEIENDSLKLEQTPFINQFEDDSMREEMEQDLDERRTAERLERERIEQEKLDKKSDKKFQKEERRRLKREAKEAKEAEKAQIKAEKEKQKMIEDIDAELDKMEQEEGLDDELQKIDEELKKLEDLDVQISAQEEKEKIEVQKEEEEEDIDAAYDKLKEEQEKADKEEEKRRKKEEKQRLKEEKKRQKEEEKRKKAEEKADG</sequence>
<feature type="compositionally biased region" description="Basic and acidic residues" evidence="1">
    <location>
        <begin position="365"/>
        <end position="436"/>
    </location>
</feature>
<name>A0ABP6UXM0_9FLAO</name>
<organism evidence="3 4">
    <name type="scientific">Aquimarina addita</name>
    <dbReference type="NCBI Taxonomy" id="870485"/>
    <lineage>
        <taxon>Bacteria</taxon>
        <taxon>Pseudomonadati</taxon>
        <taxon>Bacteroidota</taxon>
        <taxon>Flavobacteriia</taxon>
        <taxon>Flavobacteriales</taxon>
        <taxon>Flavobacteriaceae</taxon>
        <taxon>Aquimarina</taxon>
    </lineage>
</organism>
<evidence type="ECO:0000256" key="2">
    <source>
        <dbReference type="SAM" id="SignalP"/>
    </source>
</evidence>
<gene>
    <name evidence="3" type="ORF">GCM10022393_42260</name>
</gene>
<reference evidence="4" key="1">
    <citation type="journal article" date="2019" name="Int. J. Syst. Evol. Microbiol.">
        <title>The Global Catalogue of Microorganisms (GCM) 10K type strain sequencing project: providing services to taxonomists for standard genome sequencing and annotation.</title>
        <authorList>
            <consortium name="The Broad Institute Genomics Platform"/>
            <consortium name="The Broad Institute Genome Sequencing Center for Infectious Disease"/>
            <person name="Wu L."/>
            <person name="Ma J."/>
        </authorList>
    </citation>
    <scope>NUCLEOTIDE SEQUENCE [LARGE SCALE GENOMIC DNA]</scope>
    <source>
        <strain evidence="4">JCM 17106</strain>
    </source>
</reference>
<feature type="chain" id="PRO_5046418337" description="Transporter" evidence="2">
    <location>
        <begin position="24"/>
        <end position="533"/>
    </location>
</feature>
<comment type="caution">
    <text evidence="3">The sequence shown here is derived from an EMBL/GenBank/DDBJ whole genome shotgun (WGS) entry which is preliminary data.</text>
</comment>
<dbReference type="EMBL" id="BAABCW010000033">
    <property type="protein sequence ID" value="GAA3523071.1"/>
    <property type="molecule type" value="Genomic_DNA"/>
</dbReference>
<accession>A0ABP6UXM0</accession>
<proteinExistence type="predicted"/>
<dbReference type="Proteomes" id="UP001500459">
    <property type="component" value="Unassembled WGS sequence"/>
</dbReference>
<dbReference type="RefSeq" id="WP_344930892.1">
    <property type="nucleotide sequence ID" value="NZ_BAABCW010000033.1"/>
</dbReference>
<evidence type="ECO:0000313" key="4">
    <source>
        <dbReference type="Proteomes" id="UP001500459"/>
    </source>
</evidence>
<feature type="region of interest" description="Disordered" evidence="1">
    <location>
        <begin position="463"/>
        <end position="533"/>
    </location>
</feature>
<feature type="compositionally biased region" description="Basic and acidic residues" evidence="1">
    <location>
        <begin position="484"/>
        <end position="533"/>
    </location>
</feature>
<evidence type="ECO:0000256" key="1">
    <source>
        <dbReference type="SAM" id="MobiDB-lite"/>
    </source>
</evidence>
<feature type="compositionally biased region" description="Acidic residues" evidence="1">
    <location>
        <begin position="351"/>
        <end position="364"/>
    </location>
</feature>
<feature type="compositionally biased region" description="Acidic residues" evidence="1">
    <location>
        <begin position="474"/>
        <end position="483"/>
    </location>
</feature>
<dbReference type="InterPro" id="IPR025737">
    <property type="entry name" value="FApF"/>
</dbReference>
<dbReference type="Pfam" id="PF13557">
    <property type="entry name" value="Phenol_MetA_deg"/>
    <property type="match status" value="1"/>
</dbReference>
<protein>
    <recommendedName>
        <fullName evidence="5">Transporter</fullName>
    </recommendedName>
</protein>
<evidence type="ECO:0000313" key="3">
    <source>
        <dbReference type="EMBL" id="GAA3523071.1"/>
    </source>
</evidence>